<dbReference type="EMBL" id="FZNR01000016">
    <property type="protein sequence ID" value="SNS49498.1"/>
    <property type="molecule type" value="Genomic_DNA"/>
</dbReference>
<keyword evidence="1" id="KW-0812">Transmembrane</keyword>
<keyword evidence="2" id="KW-0489">Methyltransferase</keyword>
<dbReference type="GO" id="GO:0008168">
    <property type="term" value="F:methyltransferase activity"/>
    <property type="evidence" value="ECO:0007669"/>
    <property type="project" value="UniProtKB-KW"/>
</dbReference>
<accession>A0A239EYY9</accession>
<dbReference type="PANTHER" id="PTHR30487">
    <property type="entry name" value="TYPE 4 PREPILIN-LIKE PROTEINS LEADER PEPTIDE-PROCESSING ENZYME"/>
    <property type="match status" value="1"/>
</dbReference>
<name>A0A239EYY9_9ACTN</name>
<gene>
    <name evidence="2" type="ORF">SAMN06264365_116169</name>
</gene>
<sequence>MIQTLVRRCPRLLPALAITPLTRWAIAVHSVHDDDPWRATCACGHALWPNATRPSGRCSGCGQRIGAPPYSVEATAGLAAIALALTGPSGWALAAYAWWTATMIVLAFVDLAVMLLPLRISIASAAGVLILLAAAADWHAWRRAATAAIVLAVLLAILAVAAHGQLGWGDVGFVVPFAAALGWESWWSVYTGVLLGFGSAALFAIARRKMRRLPPGSTLPLGPFLIASAMTVLVWP</sequence>
<feature type="transmembrane region" description="Helical" evidence="1">
    <location>
        <begin position="186"/>
        <end position="206"/>
    </location>
</feature>
<dbReference type="Proteomes" id="UP000198415">
    <property type="component" value="Unassembled WGS sequence"/>
</dbReference>
<evidence type="ECO:0000313" key="3">
    <source>
        <dbReference type="Proteomes" id="UP000198415"/>
    </source>
</evidence>
<dbReference type="PANTHER" id="PTHR30487:SF0">
    <property type="entry name" value="PREPILIN LEADER PEPTIDASE_N-METHYLTRANSFERASE-RELATED"/>
    <property type="match status" value="1"/>
</dbReference>
<organism evidence="2 3">
    <name type="scientific">Actinoplanes regularis</name>
    <dbReference type="NCBI Taxonomy" id="52697"/>
    <lineage>
        <taxon>Bacteria</taxon>
        <taxon>Bacillati</taxon>
        <taxon>Actinomycetota</taxon>
        <taxon>Actinomycetes</taxon>
        <taxon>Micromonosporales</taxon>
        <taxon>Micromonosporaceae</taxon>
        <taxon>Actinoplanes</taxon>
    </lineage>
</organism>
<protein>
    <submittedName>
        <fullName evidence="2">Leader peptidase (Prepilin peptidase) / N-methyltransferase</fullName>
    </submittedName>
</protein>
<dbReference type="GO" id="GO:0032259">
    <property type="term" value="P:methylation"/>
    <property type="evidence" value="ECO:0007669"/>
    <property type="project" value="UniProtKB-KW"/>
</dbReference>
<keyword evidence="1" id="KW-1133">Transmembrane helix</keyword>
<dbReference type="InterPro" id="IPR050882">
    <property type="entry name" value="Prepilin_peptidase/N-MTase"/>
</dbReference>
<feature type="transmembrane region" description="Helical" evidence="1">
    <location>
        <begin position="144"/>
        <end position="166"/>
    </location>
</feature>
<evidence type="ECO:0000256" key="1">
    <source>
        <dbReference type="SAM" id="Phobius"/>
    </source>
</evidence>
<reference evidence="2 3" key="1">
    <citation type="submission" date="2017-06" db="EMBL/GenBank/DDBJ databases">
        <authorList>
            <person name="Kim H.J."/>
            <person name="Triplett B.A."/>
        </authorList>
    </citation>
    <scope>NUCLEOTIDE SEQUENCE [LARGE SCALE GENOMIC DNA]</scope>
    <source>
        <strain evidence="2 3">DSM 43151</strain>
    </source>
</reference>
<dbReference type="GO" id="GO:0005886">
    <property type="term" value="C:plasma membrane"/>
    <property type="evidence" value="ECO:0007669"/>
    <property type="project" value="TreeGrafter"/>
</dbReference>
<proteinExistence type="predicted"/>
<dbReference type="GO" id="GO:0006465">
    <property type="term" value="P:signal peptide processing"/>
    <property type="evidence" value="ECO:0007669"/>
    <property type="project" value="TreeGrafter"/>
</dbReference>
<keyword evidence="3" id="KW-1185">Reference proteome</keyword>
<dbReference type="AlphaFoldDB" id="A0A239EYY9"/>
<feature type="transmembrane region" description="Helical" evidence="1">
    <location>
        <begin position="218"/>
        <end position="235"/>
    </location>
</feature>
<evidence type="ECO:0000313" key="2">
    <source>
        <dbReference type="EMBL" id="SNS49498.1"/>
    </source>
</evidence>
<feature type="transmembrane region" description="Helical" evidence="1">
    <location>
        <begin position="74"/>
        <end position="99"/>
    </location>
</feature>
<keyword evidence="2" id="KW-0808">Transferase</keyword>
<feature type="transmembrane region" description="Helical" evidence="1">
    <location>
        <begin position="105"/>
        <end position="132"/>
    </location>
</feature>
<keyword evidence="1" id="KW-0472">Membrane</keyword>
<dbReference type="GO" id="GO:0004190">
    <property type="term" value="F:aspartic-type endopeptidase activity"/>
    <property type="evidence" value="ECO:0007669"/>
    <property type="project" value="TreeGrafter"/>
</dbReference>